<evidence type="ECO:0000313" key="1">
    <source>
        <dbReference type="EMBL" id="GAA3855059.1"/>
    </source>
</evidence>
<protein>
    <submittedName>
        <fullName evidence="1">Uncharacterized protein</fullName>
    </submittedName>
</protein>
<organism evidence="1 2">
    <name type="scientific">Celeribacter arenosi</name>
    <dbReference type="NCBI Taxonomy" id="792649"/>
    <lineage>
        <taxon>Bacteria</taxon>
        <taxon>Pseudomonadati</taxon>
        <taxon>Pseudomonadota</taxon>
        <taxon>Alphaproteobacteria</taxon>
        <taxon>Rhodobacterales</taxon>
        <taxon>Roseobacteraceae</taxon>
        <taxon>Celeribacter</taxon>
    </lineage>
</organism>
<proteinExistence type="predicted"/>
<gene>
    <name evidence="1" type="ORF">GCM10022404_02830</name>
</gene>
<comment type="caution">
    <text evidence="1">The sequence shown here is derived from an EMBL/GenBank/DDBJ whole genome shotgun (WGS) entry which is preliminary data.</text>
</comment>
<dbReference type="EMBL" id="BAABDF010000002">
    <property type="protein sequence ID" value="GAA3855059.1"/>
    <property type="molecule type" value="Genomic_DNA"/>
</dbReference>
<accession>A0ABP7JU68</accession>
<keyword evidence="2" id="KW-1185">Reference proteome</keyword>
<evidence type="ECO:0000313" key="2">
    <source>
        <dbReference type="Proteomes" id="UP001399917"/>
    </source>
</evidence>
<reference evidence="2" key="1">
    <citation type="journal article" date="2019" name="Int. J. Syst. Evol. Microbiol.">
        <title>The Global Catalogue of Microorganisms (GCM) 10K type strain sequencing project: providing services to taxonomists for standard genome sequencing and annotation.</title>
        <authorList>
            <consortium name="The Broad Institute Genomics Platform"/>
            <consortium name="The Broad Institute Genome Sequencing Center for Infectious Disease"/>
            <person name="Wu L."/>
            <person name="Ma J."/>
        </authorList>
    </citation>
    <scope>NUCLEOTIDE SEQUENCE [LARGE SCALE GENOMIC DNA]</scope>
    <source>
        <strain evidence="2">JCM 17190</strain>
    </source>
</reference>
<name>A0ABP7JU68_9RHOB</name>
<sequence length="382" mass="43736">MSDTPEKRQLLWHGELYEIGLEELLSLNDMPLSARKARRDTLAKIVPMRMYGDGTEAYEDFIKPHHAADPEQGAAANELFWIRKLFGEIETTHPNEDTTFFAQAAEQARRSLRDMGIDFRGCMNTVVFWSERRGRHVQIDLDLYQKLLTKGQSQIGYRFGTPLRYERNSPTKDLPSGNHPAITAEQRERAEVWLRKYPWRHGSKLLSMLGTIPNLEPKTQLWHALTVVLNHERFTGDLQQSVQSAQEAGLGPSEVESTVKDASEVSFTAGFSAAALLRKPLEYEVVKLQEAKRKRSKASGKASMSNRAKRVAAFWAQIVELAPFYPKMSEDRILEQAFDHAVEKDPDLWRQGKGQMEAYLSDDIRSKEPYKSQYYALFQKTP</sequence>
<dbReference type="Proteomes" id="UP001399917">
    <property type="component" value="Unassembled WGS sequence"/>
</dbReference>
<dbReference type="RefSeq" id="WP_344842465.1">
    <property type="nucleotide sequence ID" value="NZ_BAABDF010000002.1"/>
</dbReference>